<keyword evidence="3" id="KW-1185">Reference proteome</keyword>
<dbReference type="GO" id="GO:0016747">
    <property type="term" value="F:acyltransferase activity, transferring groups other than amino-acyl groups"/>
    <property type="evidence" value="ECO:0007669"/>
    <property type="project" value="InterPro"/>
</dbReference>
<dbReference type="Pfam" id="PF13549">
    <property type="entry name" value="ATP-grasp_5"/>
    <property type="match status" value="1"/>
</dbReference>
<dbReference type="PROSITE" id="PS51186">
    <property type="entry name" value="GNAT"/>
    <property type="match status" value="1"/>
</dbReference>
<accession>A0A8J3T4P0</accession>
<dbReference type="InterPro" id="IPR016181">
    <property type="entry name" value="Acyl_CoA_acyltransferase"/>
</dbReference>
<dbReference type="Gene3D" id="3.40.50.720">
    <property type="entry name" value="NAD(P)-binding Rossmann-like Domain"/>
    <property type="match status" value="1"/>
</dbReference>
<dbReference type="Pfam" id="PF00583">
    <property type="entry name" value="Acetyltransf_1"/>
    <property type="match status" value="1"/>
</dbReference>
<evidence type="ECO:0000313" key="2">
    <source>
        <dbReference type="EMBL" id="GII06017.1"/>
    </source>
</evidence>
<dbReference type="InterPro" id="IPR032875">
    <property type="entry name" value="Succ_CoA_lig_flav_dom"/>
</dbReference>
<dbReference type="InterPro" id="IPR000182">
    <property type="entry name" value="GNAT_dom"/>
</dbReference>
<dbReference type="Pfam" id="PF13607">
    <property type="entry name" value="Succ_CoA_lig"/>
    <property type="match status" value="1"/>
</dbReference>
<dbReference type="CDD" id="cd04301">
    <property type="entry name" value="NAT_SF"/>
    <property type="match status" value="1"/>
</dbReference>
<dbReference type="InterPro" id="IPR016102">
    <property type="entry name" value="Succinyl-CoA_synth-like"/>
</dbReference>
<dbReference type="Proteomes" id="UP000634476">
    <property type="component" value="Unassembled WGS sequence"/>
</dbReference>
<evidence type="ECO:0000313" key="3">
    <source>
        <dbReference type="Proteomes" id="UP000634476"/>
    </source>
</evidence>
<dbReference type="InterPro" id="IPR003781">
    <property type="entry name" value="CoA-bd"/>
</dbReference>
<sequence length="824" mass="85573">MTAMTDPRRSSTASADAARDEYDVLLRDGGIAHVRPLHPDDRDALHDMADRISERSSYLRFFTGGTKPAHQYVEQITGPGYRGRALVALAGGRVAGIAEYFPDAEGKRAEMAVLLDDTAQSHGLGTLLLEHLALDAAEHDVCELTGDVLPDNMAMIHVLRDIGMEVKLRFDSGVVRLSIALSPPAPGLQARVDARDHEAERASLTRLLSPRSVAVIGASRDPASIGHRVLRNLIDGGFPGPIYPVDPKAGRVAGLTAHPSVRDVPGPVELAVVAVPARHVPDVARDCAEAGVAGLVVLTAGFAESGNPDAEKELLRICRRAGMRLVGPNCLGIADTPADLNATFLGQTPAPGRIGVMSQSGAVAAGLVDRLGTLGLGVSSFVSVGNKADVSGNDLLEYWEDDGATDVIALYLESFGNPRKFARIARRVGTRKPILLIKSGRSASGDRAVRSHTAAAATPDIAVDTLVRASGVIRLDGVAELLGTALLLTTQPLPRGPRVAIVGNSGGPEAMAADACERQGLTVPELSEPVRTRLARRMRASAALGNPVDLTAAADAREFGFAIKTVLGDPGVDAVLVVCTPPFGSGPEQTGKAIATAAQHAGKPVLACLVGHDGLMSGRIPGYAFPEQAVAALARAARTLVRAELARHPQGCRLTPQAAAGLLRCYGLNVVESVEADDPDSAAAAAARIAGPVALKATGPALVHKSDVGGVRLGLNGPGEVQRAYREMAEAIGPAMTGVIVQPLLTGGVETIVGGVNYPAFGPLVMAGMGGVAADLLADRAFRVPPLTPAAATEMIKELRCSPLLYGYRGRPSVDATAETPTKR</sequence>
<reference evidence="2" key="1">
    <citation type="submission" date="2021-01" db="EMBL/GenBank/DDBJ databases">
        <title>Whole genome shotgun sequence of Planobispora takensis NBRC 109077.</title>
        <authorList>
            <person name="Komaki H."/>
            <person name="Tamura T."/>
        </authorList>
    </citation>
    <scope>NUCLEOTIDE SEQUENCE</scope>
    <source>
        <strain evidence="2">NBRC 109077</strain>
    </source>
</reference>
<dbReference type="GO" id="GO:0043758">
    <property type="term" value="F:acetate-CoA ligase (ADP-forming) activity"/>
    <property type="evidence" value="ECO:0007669"/>
    <property type="project" value="InterPro"/>
</dbReference>
<dbReference type="PANTHER" id="PTHR42793:SF1">
    <property type="entry name" value="PEPTIDYL-LYSINE N-ACETYLTRANSFERASE PATZ"/>
    <property type="match status" value="1"/>
</dbReference>
<feature type="domain" description="N-acetyltransferase" evidence="1">
    <location>
        <begin position="32"/>
        <end position="186"/>
    </location>
</feature>
<dbReference type="AlphaFoldDB" id="A0A8J3T4P0"/>
<dbReference type="InterPro" id="IPR036291">
    <property type="entry name" value="NAD(P)-bd_dom_sf"/>
</dbReference>
<dbReference type="PANTHER" id="PTHR42793">
    <property type="entry name" value="COA BINDING DOMAIN CONTAINING PROTEIN"/>
    <property type="match status" value="1"/>
</dbReference>
<dbReference type="SMART" id="SM00881">
    <property type="entry name" value="CoA_binding"/>
    <property type="match status" value="1"/>
</dbReference>
<comment type="caution">
    <text evidence="2">The sequence shown here is derived from an EMBL/GenBank/DDBJ whole genome shotgun (WGS) entry which is preliminary data.</text>
</comment>
<dbReference type="SUPFAM" id="SSF55729">
    <property type="entry name" value="Acyl-CoA N-acyltransferases (Nat)"/>
    <property type="match status" value="1"/>
</dbReference>
<dbReference type="Pfam" id="PF19045">
    <property type="entry name" value="Ligase_CoA_2"/>
    <property type="match status" value="1"/>
</dbReference>
<dbReference type="EMBL" id="BOOK01000089">
    <property type="protein sequence ID" value="GII06017.1"/>
    <property type="molecule type" value="Genomic_DNA"/>
</dbReference>
<dbReference type="Gene3D" id="3.40.630.30">
    <property type="match status" value="1"/>
</dbReference>
<protein>
    <submittedName>
        <fullName evidence="2">Acyl-CoA synthetase</fullName>
    </submittedName>
</protein>
<dbReference type="InterPro" id="IPR043938">
    <property type="entry name" value="Ligase_CoA_dom"/>
</dbReference>
<proteinExistence type="predicted"/>
<dbReference type="Gene3D" id="3.40.50.261">
    <property type="entry name" value="Succinyl-CoA synthetase domains"/>
    <property type="match status" value="2"/>
</dbReference>
<evidence type="ECO:0000259" key="1">
    <source>
        <dbReference type="PROSITE" id="PS51186"/>
    </source>
</evidence>
<gene>
    <name evidence="2" type="ORF">Pta02_80250</name>
</gene>
<dbReference type="Gene3D" id="3.30.470.20">
    <property type="entry name" value="ATP-grasp fold, B domain"/>
    <property type="match status" value="1"/>
</dbReference>
<dbReference type="SUPFAM" id="SSF51735">
    <property type="entry name" value="NAD(P)-binding Rossmann-fold domains"/>
    <property type="match status" value="1"/>
</dbReference>
<dbReference type="Pfam" id="PF13380">
    <property type="entry name" value="CoA_binding_2"/>
    <property type="match status" value="1"/>
</dbReference>
<organism evidence="2 3">
    <name type="scientific">Planobispora takensis</name>
    <dbReference type="NCBI Taxonomy" id="1367882"/>
    <lineage>
        <taxon>Bacteria</taxon>
        <taxon>Bacillati</taxon>
        <taxon>Actinomycetota</taxon>
        <taxon>Actinomycetes</taxon>
        <taxon>Streptosporangiales</taxon>
        <taxon>Streptosporangiaceae</taxon>
        <taxon>Planobispora</taxon>
    </lineage>
</organism>
<name>A0A8J3T4P0_9ACTN</name>
<dbReference type="SUPFAM" id="SSF52210">
    <property type="entry name" value="Succinyl-CoA synthetase domains"/>
    <property type="match status" value="2"/>
</dbReference>
<dbReference type="SUPFAM" id="SSF56059">
    <property type="entry name" value="Glutathione synthetase ATP-binding domain-like"/>
    <property type="match status" value="1"/>
</dbReference>